<gene>
    <name evidence="2" type="ORF">FNH08_12865</name>
</gene>
<evidence type="ECO:0000313" key="3">
    <source>
        <dbReference type="Proteomes" id="UP000400924"/>
    </source>
</evidence>
<evidence type="ECO:0000256" key="1">
    <source>
        <dbReference type="SAM" id="MobiDB-lite"/>
    </source>
</evidence>
<feature type="region of interest" description="Disordered" evidence="1">
    <location>
        <begin position="1"/>
        <end position="22"/>
    </location>
</feature>
<dbReference type="OrthoDB" id="9805883at2"/>
<accession>A0A5N8XG37</accession>
<dbReference type="AlphaFoldDB" id="A0A5N8XG37"/>
<sequence length="60" mass="6373">MTTAPQPGSTCPSHRHEGGLEVSGRIRAVGEGVEGLRPGQECRRFVLGRVRLRGPGPPRG</sequence>
<dbReference type="SUPFAM" id="SSF50129">
    <property type="entry name" value="GroES-like"/>
    <property type="match status" value="1"/>
</dbReference>
<name>A0A5N8XG37_9ACTN</name>
<feature type="compositionally biased region" description="Polar residues" evidence="1">
    <location>
        <begin position="1"/>
        <end position="12"/>
    </location>
</feature>
<proteinExistence type="predicted"/>
<dbReference type="EMBL" id="VJZC01000067">
    <property type="protein sequence ID" value="MPY58026.1"/>
    <property type="molecule type" value="Genomic_DNA"/>
</dbReference>
<dbReference type="InterPro" id="IPR011032">
    <property type="entry name" value="GroES-like_sf"/>
</dbReference>
<organism evidence="2 3">
    <name type="scientific">Streptomyces spongiae</name>
    <dbReference type="NCBI Taxonomy" id="565072"/>
    <lineage>
        <taxon>Bacteria</taxon>
        <taxon>Bacillati</taxon>
        <taxon>Actinomycetota</taxon>
        <taxon>Actinomycetes</taxon>
        <taxon>Kitasatosporales</taxon>
        <taxon>Streptomycetaceae</taxon>
        <taxon>Streptomyces</taxon>
    </lineage>
</organism>
<protein>
    <submittedName>
        <fullName evidence="2">Uncharacterized protein</fullName>
    </submittedName>
</protein>
<evidence type="ECO:0000313" key="2">
    <source>
        <dbReference type="EMBL" id="MPY58026.1"/>
    </source>
</evidence>
<comment type="caution">
    <text evidence="2">The sequence shown here is derived from an EMBL/GenBank/DDBJ whole genome shotgun (WGS) entry which is preliminary data.</text>
</comment>
<reference evidence="2 3" key="1">
    <citation type="submission" date="2019-07" db="EMBL/GenBank/DDBJ databases">
        <title>New species of Amycolatopsis and Streptomyces.</title>
        <authorList>
            <person name="Duangmal K."/>
            <person name="Teo W.F.A."/>
            <person name="Lipun K."/>
        </authorList>
    </citation>
    <scope>NUCLEOTIDE SEQUENCE [LARGE SCALE GENOMIC DNA]</scope>
    <source>
        <strain evidence="2 3">NBRC 106415</strain>
    </source>
</reference>
<dbReference type="Proteomes" id="UP000400924">
    <property type="component" value="Unassembled WGS sequence"/>
</dbReference>
<keyword evidence="3" id="KW-1185">Reference proteome</keyword>